<proteinExistence type="predicted"/>
<evidence type="ECO:0000259" key="2">
    <source>
        <dbReference type="Pfam" id="PF16608"/>
    </source>
</evidence>
<reference evidence="3 4" key="1">
    <citation type="submission" date="2020-03" db="EMBL/GenBank/DDBJ databases">
        <title>Dissostichus mawsoni Genome sequencing and assembly.</title>
        <authorList>
            <person name="Park H."/>
        </authorList>
    </citation>
    <scope>NUCLEOTIDE SEQUENCE [LARGE SCALE GENOMIC DNA]</scope>
    <source>
        <strain evidence="3">DM0001</strain>
        <tissue evidence="3">Muscle</tissue>
    </source>
</reference>
<comment type="caution">
    <text evidence="3">The sequence shown here is derived from an EMBL/GenBank/DDBJ whole genome shotgun (WGS) entry which is preliminary data.</text>
</comment>
<evidence type="ECO:0000313" key="3">
    <source>
        <dbReference type="EMBL" id="KAF3846758.1"/>
    </source>
</evidence>
<feature type="compositionally biased region" description="Low complexity" evidence="1">
    <location>
        <begin position="172"/>
        <end position="183"/>
    </location>
</feature>
<feature type="compositionally biased region" description="Polar residues" evidence="1">
    <location>
        <begin position="264"/>
        <end position="279"/>
    </location>
</feature>
<evidence type="ECO:0000256" key="1">
    <source>
        <dbReference type="SAM" id="MobiDB-lite"/>
    </source>
</evidence>
<gene>
    <name evidence="3" type="ORF">F7725_003836</name>
</gene>
<dbReference type="GO" id="GO:0060213">
    <property type="term" value="P:positive regulation of nuclear-transcribed mRNA poly(A) tail shortening"/>
    <property type="evidence" value="ECO:0007669"/>
    <property type="project" value="TreeGrafter"/>
</dbReference>
<dbReference type="AlphaFoldDB" id="A0A7J5YEN4"/>
<name>A0A7J5YEN4_DISMA</name>
<dbReference type="OrthoDB" id="5919166at2759"/>
<feature type="region of interest" description="Disordered" evidence="1">
    <location>
        <begin position="85"/>
        <end position="471"/>
    </location>
</feature>
<accession>A0A7J5YEN4</accession>
<evidence type="ECO:0000313" key="4">
    <source>
        <dbReference type="Proteomes" id="UP000518266"/>
    </source>
</evidence>
<feature type="compositionally biased region" description="Gly residues" evidence="1">
    <location>
        <begin position="343"/>
        <end position="358"/>
    </location>
</feature>
<keyword evidence="4" id="KW-1185">Reference proteome</keyword>
<dbReference type="InterPro" id="IPR032226">
    <property type="entry name" value="TNRC6_PABC-bd"/>
</dbReference>
<protein>
    <recommendedName>
        <fullName evidence="2">TNRC6 PABC binding domain-containing protein</fullName>
    </recommendedName>
</protein>
<feature type="compositionally biased region" description="Polar residues" evidence="1">
    <location>
        <begin position="190"/>
        <end position="203"/>
    </location>
</feature>
<dbReference type="InterPro" id="IPR052068">
    <property type="entry name" value="GW182_domain"/>
</dbReference>
<organism evidence="3 4">
    <name type="scientific">Dissostichus mawsoni</name>
    <name type="common">Antarctic cod</name>
    <dbReference type="NCBI Taxonomy" id="36200"/>
    <lineage>
        <taxon>Eukaryota</taxon>
        <taxon>Metazoa</taxon>
        <taxon>Chordata</taxon>
        <taxon>Craniata</taxon>
        <taxon>Vertebrata</taxon>
        <taxon>Euteleostomi</taxon>
        <taxon>Actinopterygii</taxon>
        <taxon>Neopterygii</taxon>
        <taxon>Teleostei</taxon>
        <taxon>Neoteleostei</taxon>
        <taxon>Acanthomorphata</taxon>
        <taxon>Eupercaria</taxon>
        <taxon>Perciformes</taxon>
        <taxon>Notothenioidei</taxon>
        <taxon>Nototheniidae</taxon>
        <taxon>Dissostichus</taxon>
    </lineage>
</organism>
<sequence>MGGALSDLHAKTQGMYSGLAPGGGLELGPMMGGMKDTGGQQSRYKWMMEGHSPAPSPPDAALHKNGPLHSGMKVRGGSPYSQYEMLGSDGMGIPPQGSADNWHRTPGSKMGNKPATSSWPPEFQPGVPWKGIQSSGDPDSDPYMTPGSVLGSPGPPSLNDSDHQLLRDNIGPNPSLNTSLPSPGAWPYSASDSPLSNAHSTGKYSEYKPSWPPEPIGQNKMWKTNRNSSQLPRPPPGLANQKQASPSPWGSGGPRMARNWAGSGINQESRYGPGSTWSDGVTPRGSCWLLLSNLTPQAGGSEGSGSGGSAAPGGSQGSPGPGPAAASGGGSSPGSERAATGTTPGGNGNGGGGGGGGGEEGEGRVERRLWLGGGPLAPLGRVSTVQEVHQKLRQPKDPGPGPGWWSHNGEGGGGVGGVDSARSGLWGGMTAGYPTSSSSMWGAPQMEERHQMDSPAALLPGDLLGGGADSI</sequence>
<dbReference type="PANTHER" id="PTHR13020">
    <property type="entry name" value="TRINUCLEOTIDE REPEAT-CONTAINING GENE 6"/>
    <property type="match status" value="1"/>
</dbReference>
<dbReference type="GO" id="GO:0000932">
    <property type="term" value="C:P-body"/>
    <property type="evidence" value="ECO:0007669"/>
    <property type="project" value="TreeGrafter"/>
</dbReference>
<dbReference type="GO" id="GO:0035195">
    <property type="term" value="P:miRNA-mediated post-transcriptional gene silencing"/>
    <property type="evidence" value="ECO:0007669"/>
    <property type="project" value="TreeGrafter"/>
</dbReference>
<dbReference type="Pfam" id="PF16608">
    <property type="entry name" value="TNRC6-PABC_bdg"/>
    <property type="match status" value="1"/>
</dbReference>
<dbReference type="GO" id="GO:0005654">
    <property type="term" value="C:nucleoplasm"/>
    <property type="evidence" value="ECO:0007669"/>
    <property type="project" value="TreeGrafter"/>
</dbReference>
<dbReference type="PANTHER" id="PTHR13020:SF32">
    <property type="entry name" value="TRINUCLEOTIDE REPEAT-CONTAINING GENE 6B PROTEIN"/>
    <property type="match status" value="1"/>
</dbReference>
<dbReference type="EMBL" id="JAAKFY010000014">
    <property type="protein sequence ID" value="KAF3846758.1"/>
    <property type="molecule type" value="Genomic_DNA"/>
</dbReference>
<feature type="compositionally biased region" description="Low complexity" evidence="1">
    <location>
        <begin position="453"/>
        <end position="462"/>
    </location>
</feature>
<feature type="domain" description="TNRC6 PABC binding" evidence="2">
    <location>
        <begin position="29"/>
        <end position="281"/>
    </location>
</feature>
<feature type="compositionally biased region" description="Gly residues" evidence="1">
    <location>
        <begin position="300"/>
        <end position="319"/>
    </location>
</feature>
<feature type="compositionally biased region" description="Polar residues" evidence="1">
    <location>
        <begin position="221"/>
        <end position="231"/>
    </location>
</feature>
<dbReference type="Proteomes" id="UP000518266">
    <property type="component" value="Unassembled WGS sequence"/>
</dbReference>